<feature type="compositionally biased region" description="Low complexity" evidence="1">
    <location>
        <begin position="102"/>
        <end position="126"/>
    </location>
</feature>
<feature type="compositionally biased region" description="Pro residues" evidence="1">
    <location>
        <begin position="199"/>
        <end position="222"/>
    </location>
</feature>
<dbReference type="EMBL" id="JADPRT010000006">
    <property type="protein sequence ID" value="MBF9069707.1"/>
    <property type="molecule type" value="Genomic_DNA"/>
</dbReference>
<dbReference type="Proteomes" id="UP000657385">
    <property type="component" value="Unassembled WGS sequence"/>
</dbReference>
<keyword evidence="2" id="KW-0472">Membrane</keyword>
<accession>A0A931FCG2</accession>
<protein>
    <submittedName>
        <fullName evidence="3">Uncharacterized protein</fullName>
    </submittedName>
</protein>
<comment type="caution">
    <text evidence="3">The sequence shown here is derived from an EMBL/GenBank/DDBJ whole genome shotgun (WGS) entry which is preliminary data.</text>
</comment>
<name>A0A931FCG2_9ACTN</name>
<gene>
    <name evidence="3" type="ORF">I2501_16905</name>
</gene>
<evidence type="ECO:0000256" key="1">
    <source>
        <dbReference type="SAM" id="MobiDB-lite"/>
    </source>
</evidence>
<feature type="transmembrane region" description="Helical" evidence="2">
    <location>
        <begin position="79"/>
        <end position="99"/>
    </location>
</feature>
<evidence type="ECO:0000313" key="3">
    <source>
        <dbReference type="EMBL" id="MBF9069707.1"/>
    </source>
</evidence>
<reference evidence="3" key="1">
    <citation type="submission" date="2020-11" db="EMBL/GenBank/DDBJ databases">
        <title>Isolation and identification of active actinomycetes.</title>
        <authorList>
            <person name="Yu B."/>
        </authorList>
    </citation>
    <scope>NUCLEOTIDE SEQUENCE</scope>
    <source>
        <strain evidence="3">NEAU-YB345</strain>
    </source>
</reference>
<sequence length="258" mass="25218">MRFCPPCHRYLNGAFSCAGCGADARTLPEVPTPADPPRPRVTMRPLPTRPETRVLRAGRPHVPVSHARRPMRQAGARKVAPALLAAGLGFAAMSAVAGAGANTGQASAAGGSLPSTSGPLLGLPPGVDAPQSPTIGGYGTAPGLTAAQSPDTAPVAAVADATPGDGPSGVPTGLLTGWPTPALPGGSLPTGSAGGGNPTPLPSRVPTPVQPTPVQPTPAPTGPASPTYIPSLPTPGVTVPSGTPGTDCAIQLLIVCIG</sequence>
<evidence type="ECO:0000313" key="4">
    <source>
        <dbReference type="Proteomes" id="UP000657385"/>
    </source>
</evidence>
<feature type="region of interest" description="Disordered" evidence="1">
    <location>
        <begin position="102"/>
        <end position="155"/>
    </location>
</feature>
<dbReference type="AlphaFoldDB" id="A0A931FCG2"/>
<organism evidence="3 4">
    <name type="scientific">Streptacidiphilus fuscans</name>
    <dbReference type="NCBI Taxonomy" id="2789292"/>
    <lineage>
        <taxon>Bacteria</taxon>
        <taxon>Bacillati</taxon>
        <taxon>Actinomycetota</taxon>
        <taxon>Actinomycetes</taxon>
        <taxon>Kitasatosporales</taxon>
        <taxon>Streptomycetaceae</taxon>
        <taxon>Streptacidiphilus</taxon>
    </lineage>
</organism>
<keyword evidence="4" id="KW-1185">Reference proteome</keyword>
<proteinExistence type="predicted"/>
<keyword evidence="2" id="KW-0812">Transmembrane</keyword>
<keyword evidence="2" id="KW-1133">Transmembrane helix</keyword>
<feature type="region of interest" description="Disordered" evidence="1">
    <location>
        <begin position="179"/>
        <end position="222"/>
    </location>
</feature>
<dbReference type="RefSeq" id="WP_196194874.1">
    <property type="nucleotide sequence ID" value="NZ_JADPRT010000006.1"/>
</dbReference>
<evidence type="ECO:0000256" key="2">
    <source>
        <dbReference type="SAM" id="Phobius"/>
    </source>
</evidence>